<accession>A0A8H7UZL2</accession>
<name>A0A8H7UZL2_9FUNG</name>
<feature type="compositionally biased region" description="Basic residues" evidence="2">
    <location>
        <begin position="605"/>
        <end position="625"/>
    </location>
</feature>
<sequence>MLCRLLNSSDGWNGQGCGLPRGSQPNRHRKQRSLSIRVIGSRRMGSTASSGRQQARERPQPTCKDCKEIGHYNKKYYKCKLFKEDKADDVGTSKKLQTSAIKNVKREAKRQKVITDPNVRCINCEGTGHKTSRSSDCPRHILSKLELPFDTCVKERYRSVLKDRILSASEDVRQLLFRAQMFVNYFIILHSNENIPGCIYRQPFWYSICQLVNNRRVTNSNVLPPGMLDDWNNFRRQHPTILYKVDLASGNSQCLSEACLQVSVTYSNAVVETFEQRVMSYLYYLVQNIYMSMKPDQVKLIVKEYCYQYVCRGEPKWPASVALSDDLKLRIRNGCDSLRNHTTESISLKSLSASPGNYIRCFSYILSAYEEEHRNHSPFDVRRLPLPRLFSISPKPSCRCRFVNVSVNALSCFVKESLPRGYENQLQMFHRVFDFTKLRFKDISQLRADGENTVLFNNLVRSDGFAVDFIFNRKKQESIIGGHDLTLEDFTYEEVEGVYRPVFIDPGRKAVFTAAIGLGDDHQVRRCSTKEYYDLTGSTKYSIKLQRLKDERGITPIETDMPTTKTCQATVYLTYTTYMLLHRHTLFNFYGFQRAKDSSKYDRKQRNRRRKKRKRKFMRRQNKNKKKIHITTITKRKWKPSKFRQDKTKVPLIVFGAGMFGKDLVKLKGNQCGVTGILWRALKKREKEGNLLVVTIDEFMTSRICNICHEDSLRKVDGVKGHSVLGCQNCKTLWQRDINAAKNMLLISSLIWNGSGRPEIFSPKARVLL</sequence>
<reference evidence="4" key="1">
    <citation type="submission" date="2020-12" db="EMBL/GenBank/DDBJ databases">
        <title>Metabolic potential, ecology and presence of endohyphal bacteria is reflected in genomic diversity of Mucoromycotina.</title>
        <authorList>
            <person name="Muszewska A."/>
            <person name="Okrasinska A."/>
            <person name="Steczkiewicz K."/>
            <person name="Drgas O."/>
            <person name="Orlowska M."/>
            <person name="Perlinska-Lenart U."/>
            <person name="Aleksandrzak-Piekarczyk T."/>
            <person name="Szatraj K."/>
            <person name="Zielenkiewicz U."/>
            <person name="Pilsyk S."/>
            <person name="Malc E."/>
            <person name="Mieczkowski P."/>
            <person name="Kruszewska J.S."/>
            <person name="Biernat P."/>
            <person name="Pawlowska J."/>
        </authorList>
    </citation>
    <scope>NUCLEOTIDE SEQUENCE</scope>
    <source>
        <strain evidence="4">CBS 226.32</strain>
    </source>
</reference>
<dbReference type="AlphaFoldDB" id="A0A8H7UZL2"/>
<keyword evidence="1" id="KW-0238">DNA-binding</keyword>
<evidence type="ECO:0000256" key="1">
    <source>
        <dbReference type="ARBA" id="ARBA00023125"/>
    </source>
</evidence>
<feature type="region of interest" description="Disordered" evidence="2">
    <location>
        <begin position="598"/>
        <end position="625"/>
    </location>
</feature>
<gene>
    <name evidence="4" type="ORF">INT46_003210</name>
</gene>
<proteinExistence type="predicted"/>
<feature type="domain" description="Cas12f1-like TNB" evidence="3">
    <location>
        <begin position="687"/>
        <end position="744"/>
    </location>
</feature>
<evidence type="ECO:0000313" key="4">
    <source>
        <dbReference type="EMBL" id="KAG2197903.1"/>
    </source>
</evidence>
<dbReference type="Pfam" id="PF07282">
    <property type="entry name" value="Cas12f1-like_TNB"/>
    <property type="match status" value="1"/>
</dbReference>
<dbReference type="GO" id="GO:0003677">
    <property type="term" value="F:DNA binding"/>
    <property type="evidence" value="ECO:0007669"/>
    <property type="project" value="UniProtKB-KW"/>
</dbReference>
<dbReference type="EMBL" id="JAEPRC010000410">
    <property type="protein sequence ID" value="KAG2197903.1"/>
    <property type="molecule type" value="Genomic_DNA"/>
</dbReference>
<organism evidence="4 5">
    <name type="scientific">Mucor plumbeus</name>
    <dbReference type="NCBI Taxonomy" id="97098"/>
    <lineage>
        <taxon>Eukaryota</taxon>
        <taxon>Fungi</taxon>
        <taxon>Fungi incertae sedis</taxon>
        <taxon>Mucoromycota</taxon>
        <taxon>Mucoromycotina</taxon>
        <taxon>Mucoromycetes</taxon>
        <taxon>Mucorales</taxon>
        <taxon>Mucorineae</taxon>
        <taxon>Mucoraceae</taxon>
        <taxon>Mucor</taxon>
    </lineage>
</organism>
<comment type="caution">
    <text evidence="4">The sequence shown here is derived from an EMBL/GenBank/DDBJ whole genome shotgun (WGS) entry which is preliminary data.</text>
</comment>
<dbReference type="InterPro" id="IPR010095">
    <property type="entry name" value="Cas12f1-like_TNB"/>
</dbReference>
<dbReference type="OrthoDB" id="2285535at2759"/>
<feature type="compositionally biased region" description="Polar residues" evidence="2">
    <location>
        <begin position="44"/>
        <end position="53"/>
    </location>
</feature>
<feature type="region of interest" description="Disordered" evidence="2">
    <location>
        <begin position="39"/>
        <end position="62"/>
    </location>
</feature>
<keyword evidence="5" id="KW-1185">Reference proteome</keyword>
<evidence type="ECO:0000259" key="3">
    <source>
        <dbReference type="Pfam" id="PF07282"/>
    </source>
</evidence>
<evidence type="ECO:0000313" key="5">
    <source>
        <dbReference type="Proteomes" id="UP000650833"/>
    </source>
</evidence>
<dbReference type="Proteomes" id="UP000650833">
    <property type="component" value="Unassembled WGS sequence"/>
</dbReference>
<protein>
    <recommendedName>
        <fullName evidence="3">Cas12f1-like TNB domain-containing protein</fullName>
    </recommendedName>
</protein>
<evidence type="ECO:0000256" key="2">
    <source>
        <dbReference type="SAM" id="MobiDB-lite"/>
    </source>
</evidence>